<evidence type="ECO:0000313" key="2">
    <source>
        <dbReference type="EMBL" id="KAK4289716.1"/>
    </source>
</evidence>
<feature type="region of interest" description="Disordered" evidence="1">
    <location>
        <begin position="1"/>
        <end position="75"/>
    </location>
</feature>
<gene>
    <name evidence="2" type="ORF">Pmani_037328</name>
</gene>
<dbReference type="InterPro" id="IPR027397">
    <property type="entry name" value="Catenin-bd_sf"/>
</dbReference>
<proteinExistence type="predicted"/>
<dbReference type="GO" id="GO:0009887">
    <property type="term" value="P:animal organ morphogenesis"/>
    <property type="evidence" value="ECO:0007669"/>
    <property type="project" value="UniProtKB-ARBA"/>
</dbReference>
<reference evidence="2" key="1">
    <citation type="submission" date="2023-11" db="EMBL/GenBank/DDBJ databases">
        <title>Genome assemblies of two species of porcelain crab, Petrolisthes cinctipes and Petrolisthes manimaculis (Anomura: Porcellanidae).</title>
        <authorList>
            <person name="Angst P."/>
        </authorList>
    </citation>
    <scope>NUCLEOTIDE SEQUENCE</scope>
    <source>
        <strain evidence="2">PB745_02</strain>
        <tissue evidence="2">Gill</tissue>
    </source>
</reference>
<accession>A0AAE1TLL6</accession>
<dbReference type="Proteomes" id="UP001292094">
    <property type="component" value="Unassembled WGS sequence"/>
</dbReference>
<dbReference type="EMBL" id="JAWZYT010005746">
    <property type="protein sequence ID" value="KAK4289716.1"/>
    <property type="molecule type" value="Genomic_DNA"/>
</dbReference>
<sequence length="109" mass="11733">MPTVSGSGEEVESQDEVKVFKYEGDEEESEKRSSENLTEDKSSLITETEEDKSTHVPSSSSFALASKSDGRLPETSSPFGLFGASAWGADRLGYLSPFAYAYTNGTSAM</sequence>
<feature type="non-terminal residue" evidence="2">
    <location>
        <position position="1"/>
    </location>
</feature>
<dbReference type="Gene3D" id="4.10.900.10">
    <property type="entry name" value="TCF3-CBD (Catenin binding domain)"/>
    <property type="match status" value="1"/>
</dbReference>
<keyword evidence="3" id="KW-1185">Reference proteome</keyword>
<evidence type="ECO:0000313" key="3">
    <source>
        <dbReference type="Proteomes" id="UP001292094"/>
    </source>
</evidence>
<comment type="caution">
    <text evidence="2">The sequence shown here is derived from an EMBL/GenBank/DDBJ whole genome shotgun (WGS) entry which is preliminary data.</text>
</comment>
<evidence type="ECO:0008006" key="4">
    <source>
        <dbReference type="Google" id="ProtNLM"/>
    </source>
</evidence>
<name>A0AAE1TLL6_9EUCA</name>
<evidence type="ECO:0000256" key="1">
    <source>
        <dbReference type="SAM" id="MobiDB-lite"/>
    </source>
</evidence>
<organism evidence="2 3">
    <name type="scientific">Petrolisthes manimaculis</name>
    <dbReference type="NCBI Taxonomy" id="1843537"/>
    <lineage>
        <taxon>Eukaryota</taxon>
        <taxon>Metazoa</taxon>
        <taxon>Ecdysozoa</taxon>
        <taxon>Arthropoda</taxon>
        <taxon>Crustacea</taxon>
        <taxon>Multicrustacea</taxon>
        <taxon>Malacostraca</taxon>
        <taxon>Eumalacostraca</taxon>
        <taxon>Eucarida</taxon>
        <taxon>Decapoda</taxon>
        <taxon>Pleocyemata</taxon>
        <taxon>Anomura</taxon>
        <taxon>Galatheoidea</taxon>
        <taxon>Porcellanidae</taxon>
        <taxon>Petrolisthes</taxon>
    </lineage>
</organism>
<feature type="compositionally biased region" description="Basic and acidic residues" evidence="1">
    <location>
        <begin position="15"/>
        <end position="42"/>
    </location>
</feature>
<feature type="compositionally biased region" description="Low complexity" evidence="1">
    <location>
        <begin position="58"/>
        <end position="67"/>
    </location>
</feature>
<protein>
    <recommendedName>
        <fullName evidence="4">CTNNB1 binding N-teminal domain-containing protein</fullName>
    </recommendedName>
</protein>
<dbReference type="AlphaFoldDB" id="A0AAE1TLL6"/>